<accession>A0A7S8E6A8</accession>
<dbReference type="EMBL" id="CP062983">
    <property type="protein sequence ID" value="QPC81064.1"/>
    <property type="molecule type" value="Genomic_DNA"/>
</dbReference>
<dbReference type="Proteomes" id="UP000594468">
    <property type="component" value="Chromosome"/>
</dbReference>
<sequence length="134" mass="13518">MTRFPNGLETNGRANIGNVEFTVGAESTNSIKVTVQVKDGAGDDVAAPTALWFYLSDDSGGAGVTATAPDGDIAVGTDGAILAEATADKVFLILSEADGDIDLDIGEAAGGTWYLVAVLPDGHISVSDAITFAA</sequence>
<gene>
    <name evidence="1" type="ORF">G4Y79_15275</name>
</gene>
<dbReference type="AlphaFoldDB" id="A0A7S8E6A8"/>
<organism evidence="1 2">
    <name type="scientific">Phototrophicus methaneseepsis</name>
    <dbReference type="NCBI Taxonomy" id="2710758"/>
    <lineage>
        <taxon>Bacteria</taxon>
        <taxon>Bacillati</taxon>
        <taxon>Chloroflexota</taxon>
        <taxon>Candidatus Thermofontia</taxon>
        <taxon>Phototrophicales</taxon>
        <taxon>Phototrophicaceae</taxon>
        <taxon>Phototrophicus</taxon>
    </lineage>
</organism>
<name>A0A7S8E6A8_9CHLR</name>
<proteinExistence type="predicted"/>
<protein>
    <submittedName>
        <fullName evidence="1">Uncharacterized protein</fullName>
    </submittedName>
</protein>
<evidence type="ECO:0000313" key="2">
    <source>
        <dbReference type="Proteomes" id="UP000594468"/>
    </source>
</evidence>
<dbReference type="KEGG" id="pmet:G4Y79_15275"/>
<keyword evidence="2" id="KW-1185">Reference proteome</keyword>
<reference evidence="1 2" key="1">
    <citation type="submission" date="2020-02" db="EMBL/GenBank/DDBJ databases">
        <authorList>
            <person name="Zheng R.K."/>
            <person name="Sun C.M."/>
        </authorList>
    </citation>
    <scope>NUCLEOTIDE SEQUENCE [LARGE SCALE GENOMIC DNA]</scope>
    <source>
        <strain evidence="2">rifampicinis</strain>
    </source>
</reference>
<dbReference type="RefSeq" id="WP_195169137.1">
    <property type="nucleotide sequence ID" value="NZ_CP062983.1"/>
</dbReference>
<evidence type="ECO:0000313" key="1">
    <source>
        <dbReference type="EMBL" id="QPC81064.1"/>
    </source>
</evidence>